<evidence type="ECO:0000256" key="1">
    <source>
        <dbReference type="SAM" id="Coils"/>
    </source>
</evidence>
<evidence type="ECO:0000313" key="4">
    <source>
        <dbReference type="Proteomes" id="UP000653305"/>
    </source>
</evidence>
<evidence type="ECO:0000313" key="3">
    <source>
        <dbReference type="EMBL" id="GFP87721.1"/>
    </source>
</evidence>
<dbReference type="AlphaFoldDB" id="A0A830C0B8"/>
<protein>
    <submittedName>
        <fullName evidence="3">Uncharacterized protein</fullName>
    </submittedName>
</protein>
<accession>A0A830C0B8</accession>
<feature type="coiled-coil region" evidence="1">
    <location>
        <begin position="673"/>
        <end position="714"/>
    </location>
</feature>
<dbReference type="EMBL" id="BMAC01000152">
    <property type="protein sequence ID" value="GFP87721.1"/>
    <property type="molecule type" value="Genomic_DNA"/>
</dbReference>
<feature type="region of interest" description="Disordered" evidence="2">
    <location>
        <begin position="533"/>
        <end position="587"/>
    </location>
</feature>
<keyword evidence="4" id="KW-1185">Reference proteome</keyword>
<feature type="region of interest" description="Disordered" evidence="2">
    <location>
        <begin position="755"/>
        <end position="781"/>
    </location>
</feature>
<gene>
    <name evidence="3" type="ORF">PHJA_000915800</name>
</gene>
<dbReference type="Proteomes" id="UP000653305">
    <property type="component" value="Unassembled WGS sequence"/>
</dbReference>
<name>A0A830C0B8_9LAMI</name>
<feature type="compositionally biased region" description="Polar residues" evidence="2">
    <location>
        <begin position="759"/>
        <end position="781"/>
    </location>
</feature>
<organism evidence="3 4">
    <name type="scientific">Phtheirospermum japonicum</name>
    <dbReference type="NCBI Taxonomy" id="374723"/>
    <lineage>
        <taxon>Eukaryota</taxon>
        <taxon>Viridiplantae</taxon>
        <taxon>Streptophyta</taxon>
        <taxon>Embryophyta</taxon>
        <taxon>Tracheophyta</taxon>
        <taxon>Spermatophyta</taxon>
        <taxon>Magnoliopsida</taxon>
        <taxon>eudicotyledons</taxon>
        <taxon>Gunneridae</taxon>
        <taxon>Pentapetalae</taxon>
        <taxon>asterids</taxon>
        <taxon>lamiids</taxon>
        <taxon>Lamiales</taxon>
        <taxon>Orobanchaceae</taxon>
        <taxon>Orobanchaceae incertae sedis</taxon>
        <taxon>Phtheirospermum</taxon>
    </lineage>
</organism>
<sequence>MSALNGHTSDLRLRLCFGPHASLCLNLHTGGLCLCFFECLQERAPGSSPGVVPLPGQGLPFIVKGYLGNLIWQRSHPVIGPWNKGDSGLSNWAFGLAEVIQRFGQPLSPGDLCKGPGEPLYWFSDLCFVLGDVFKETSLRSRGPLQRSWEASVLVLGPLLCFGRETSPGLINPCLDKGYLRFGQSALALTKVTSALVVNPCLDKGDLRFGQSTLALTRVTFAWVSQPATLALTREFLFDQSTLALTRVTFAWVINPCLDKGDLRFVNPCLDKGDLRFGQSTLALTRVTSTLVVAMSKNPDEPLDNAPLVDRYRSVGQPKTSMVDPEDVVSTLSYQDVERFKSLSYFPTHWECYVPGPEDGGLSIAPHFSTCLYEDMFRAGIIIGFVTLASSMSLPVSAVVFSKMYKIQRHPGFSDVWYFTFDKTTRLLLECSDGNRNWKSKIFYVIASGGDWSFPNVWSDVVLSPRCPDLNSTEHSTAYALLSHGPVSFKALVNERNLIAAGLSHRCTPSIDDPSMEMQKSRKFNKDKLAARAVQRQASGPSRRRAPRPLPGGSLALGSAVLTPTADVGQPSGVPSPITRKEASGSAGSDIPIRFCPSWNVSEDDTITNRVTTIKMMSHVMHPRDVAAATDATFQGLADDGYTLLAQQLFTHQGLIAKVNYGSQRVMELATEVAQGEGRVKHLEGEVTDLQRRLASVELEREEFLKENEALKLSAKEVDDAAEETQMDFYLDGFDDCKLMVCTYFPEIDFGSLVPCPPTSASGAPTTDMETAEGSSSPVDE</sequence>
<comment type="caution">
    <text evidence="3">The sequence shown here is derived from an EMBL/GenBank/DDBJ whole genome shotgun (WGS) entry which is preliminary data.</text>
</comment>
<reference evidence="3" key="1">
    <citation type="submission" date="2020-07" db="EMBL/GenBank/DDBJ databases">
        <title>Ethylene signaling mediates host invasion by parasitic plants.</title>
        <authorList>
            <person name="Yoshida S."/>
        </authorList>
    </citation>
    <scope>NUCLEOTIDE SEQUENCE</scope>
    <source>
        <strain evidence="3">Okayama</strain>
    </source>
</reference>
<evidence type="ECO:0000256" key="2">
    <source>
        <dbReference type="SAM" id="MobiDB-lite"/>
    </source>
</evidence>
<proteinExistence type="predicted"/>
<keyword evidence="1" id="KW-0175">Coiled coil</keyword>
<dbReference type="OrthoDB" id="1752359at2759"/>